<evidence type="ECO:0000259" key="3">
    <source>
        <dbReference type="PROSITE" id="PS51186"/>
    </source>
</evidence>
<evidence type="ECO:0000313" key="5">
    <source>
        <dbReference type="Proteomes" id="UP000223913"/>
    </source>
</evidence>
<organism evidence="4 5">
    <name type="scientific">Flavilitoribacter nigricans (strain ATCC 23147 / DSM 23189 / NBRC 102662 / NCIMB 1420 / SS-2)</name>
    <name type="common">Lewinella nigricans</name>
    <dbReference type="NCBI Taxonomy" id="1122177"/>
    <lineage>
        <taxon>Bacteria</taxon>
        <taxon>Pseudomonadati</taxon>
        <taxon>Bacteroidota</taxon>
        <taxon>Saprospiria</taxon>
        <taxon>Saprospirales</taxon>
        <taxon>Lewinellaceae</taxon>
        <taxon>Flavilitoribacter</taxon>
    </lineage>
</organism>
<name>A0A2D0N4S0_FLAN2</name>
<dbReference type="InterPro" id="IPR050832">
    <property type="entry name" value="Bact_Acetyltransf"/>
</dbReference>
<dbReference type="InterPro" id="IPR000182">
    <property type="entry name" value="GNAT_dom"/>
</dbReference>
<comment type="caution">
    <text evidence="4">The sequence shown here is derived from an EMBL/GenBank/DDBJ whole genome shotgun (WGS) entry which is preliminary data.</text>
</comment>
<reference evidence="4 5" key="1">
    <citation type="submission" date="2017-10" db="EMBL/GenBank/DDBJ databases">
        <title>The draft genome sequence of Lewinella nigricans NBRC 102662.</title>
        <authorList>
            <person name="Wang K."/>
        </authorList>
    </citation>
    <scope>NUCLEOTIDE SEQUENCE [LARGE SCALE GENOMIC DNA]</scope>
    <source>
        <strain evidence="4 5">NBRC 102662</strain>
    </source>
</reference>
<dbReference type="OrthoDB" id="9800604at2"/>
<dbReference type="PANTHER" id="PTHR43877">
    <property type="entry name" value="AMINOALKYLPHOSPHONATE N-ACETYLTRANSFERASE-RELATED-RELATED"/>
    <property type="match status" value="1"/>
</dbReference>
<evidence type="ECO:0000313" key="4">
    <source>
        <dbReference type="EMBL" id="PHN03494.1"/>
    </source>
</evidence>
<keyword evidence="5" id="KW-1185">Reference proteome</keyword>
<feature type="domain" description="N-acetyltransferase" evidence="3">
    <location>
        <begin position="9"/>
        <end position="180"/>
    </location>
</feature>
<keyword evidence="1" id="KW-0808">Transferase</keyword>
<dbReference type="Gene3D" id="3.40.630.30">
    <property type="match status" value="1"/>
</dbReference>
<gene>
    <name evidence="4" type="ORF">CRP01_26190</name>
</gene>
<accession>A0A2D0N4S0</accession>
<proteinExistence type="predicted"/>
<dbReference type="CDD" id="cd04301">
    <property type="entry name" value="NAT_SF"/>
    <property type="match status" value="1"/>
</dbReference>
<evidence type="ECO:0000256" key="1">
    <source>
        <dbReference type="ARBA" id="ARBA00022679"/>
    </source>
</evidence>
<dbReference type="Pfam" id="PF00583">
    <property type="entry name" value="Acetyltransf_1"/>
    <property type="match status" value="1"/>
</dbReference>
<evidence type="ECO:0000256" key="2">
    <source>
        <dbReference type="ARBA" id="ARBA00023315"/>
    </source>
</evidence>
<dbReference type="RefSeq" id="WP_099153077.1">
    <property type="nucleotide sequence ID" value="NZ_PDUD01000031.1"/>
</dbReference>
<dbReference type="GO" id="GO:0016747">
    <property type="term" value="F:acyltransferase activity, transferring groups other than amino-acyl groups"/>
    <property type="evidence" value="ECO:0007669"/>
    <property type="project" value="InterPro"/>
</dbReference>
<dbReference type="SUPFAM" id="SSF55729">
    <property type="entry name" value="Acyl-CoA N-acyltransferases (Nat)"/>
    <property type="match status" value="1"/>
</dbReference>
<dbReference type="InterPro" id="IPR016181">
    <property type="entry name" value="Acyl_CoA_acyltransferase"/>
</dbReference>
<dbReference type="PROSITE" id="PS51186">
    <property type="entry name" value="GNAT"/>
    <property type="match status" value="1"/>
</dbReference>
<dbReference type="Proteomes" id="UP000223913">
    <property type="component" value="Unassembled WGS sequence"/>
</dbReference>
<protein>
    <recommendedName>
        <fullName evidence="3">N-acetyltransferase domain-containing protein</fullName>
    </recommendedName>
</protein>
<keyword evidence="2" id="KW-0012">Acyltransferase</keyword>
<dbReference type="AlphaFoldDB" id="A0A2D0N4S0"/>
<dbReference type="EMBL" id="PDUD01000031">
    <property type="protein sequence ID" value="PHN03494.1"/>
    <property type="molecule type" value="Genomic_DNA"/>
</dbReference>
<sequence>MNASSSPSISIRRAVPEDCHLLSRLGMEAYRQHFTYLWTPEGLDRFFASAYTPEFFRDTLEDENGMIWLVEEEGQPLGYLMYFRKEKLPGREQKGGYVNRIYLLQRAMGKGAGSRLMSCALQQARRDGCTYLWLESMQSSTESIQFYQKHGFEISGATAYTKVAMRDPELAKMWYMVKDL</sequence>